<name>A0ABX6IFX9_9ACTN</name>
<reference evidence="1" key="1">
    <citation type="journal article" date="2021" name="Nat. Microbiol.">
        <title>Cocultivation of an ultrasmall environmental parasitic bacterium with lytic ability against bacteria associated with wastewater foams.</title>
        <authorList>
            <person name="Batinovic S."/>
            <person name="Rose J.J.A."/>
            <person name="Ratcliffe J."/>
            <person name="Seviour R.J."/>
            <person name="Petrovski S."/>
        </authorList>
    </citation>
    <scope>NUCLEOTIDE SEQUENCE</scope>
    <source>
        <strain evidence="1">CON9</strain>
    </source>
</reference>
<protein>
    <recommendedName>
        <fullName evidence="3">WXG100 family type VII secretion target</fullName>
    </recommendedName>
</protein>
<evidence type="ECO:0000313" key="1">
    <source>
        <dbReference type="EMBL" id="QHN34737.1"/>
    </source>
</evidence>
<dbReference type="Proteomes" id="UP001059836">
    <property type="component" value="Chromosome"/>
</dbReference>
<evidence type="ECO:0000313" key="2">
    <source>
        <dbReference type="Proteomes" id="UP001059836"/>
    </source>
</evidence>
<sequence>MAGDGTQPGRQYNFDTGDLLESSETWWKARGKTAETAANDLESLTEQVRMLFNENYWGDCVEGRATHTLFRSFIDTLVADLREQSASARNLSQACYSAVRTIATADHDSATAI</sequence>
<dbReference type="RefSeq" id="WP_260840363.1">
    <property type="nucleotide sequence ID" value="NZ_CP045809.1"/>
</dbReference>
<evidence type="ECO:0008006" key="3">
    <source>
        <dbReference type="Google" id="ProtNLM"/>
    </source>
</evidence>
<proteinExistence type="predicted"/>
<keyword evidence="2" id="KW-1185">Reference proteome</keyword>
<organism evidence="1 2">
    <name type="scientific">Gordonia pseudamarae</name>
    <dbReference type="NCBI Taxonomy" id="2831662"/>
    <lineage>
        <taxon>Bacteria</taxon>
        <taxon>Bacillati</taxon>
        <taxon>Actinomycetota</taxon>
        <taxon>Actinomycetes</taxon>
        <taxon>Mycobacteriales</taxon>
        <taxon>Gordoniaceae</taxon>
        <taxon>Gordonia</taxon>
    </lineage>
</organism>
<dbReference type="EMBL" id="CP045809">
    <property type="protein sequence ID" value="QHN34737.1"/>
    <property type="molecule type" value="Genomic_DNA"/>
</dbReference>
<gene>
    <name evidence="1" type="ORF">GII31_07310</name>
</gene>
<accession>A0ABX6IFX9</accession>